<comment type="cofactor">
    <cofactor evidence="2">
        <name>Mg(2+)</name>
        <dbReference type="ChEBI" id="CHEBI:18420"/>
    </cofactor>
</comment>
<keyword evidence="6" id="KW-0540">Nuclease</keyword>
<reference evidence="12" key="1">
    <citation type="journal article" date="2019" name="MBio">
        <title>Virus Genomes from Deep Sea Sediments Expand the Ocean Megavirome and Support Independent Origins of Viral Gigantism.</title>
        <authorList>
            <person name="Backstrom D."/>
            <person name="Yutin N."/>
            <person name="Jorgensen S.L."/>
            <person name="Dharamshi J."/>
            <person name="Homa F."/>
            <person name="Zaremba-Niedwiedzka K."/>
            <person name="Spang A."/>
            <person name="Wolf Y.I."/>
            <person name="Koonin E.V."/>
            <person name="Ettema T.J."/>
        </authorList>
    </citation>
    <scope>NUCLEOTIDE SEQUENCE</scope>
</reference>
<feature type="domain" description="RNase H type-1" evidence="11">
    <location>
        <begin position="96"/>
        <end position="240"/>
    </location>
</feature>
<dbReference type="Pfam" id="PF00075">
    <property type="entry name" value="RNase_H"/>
    <property type="match status" value="1"/>
</dbReference>
<dbReference type="EMBL" id="MK500498">
    <property type="protein sequence ID" value="QBK90786.1"/>
    <property type="molecule type" value="Genomic_DNA"/>
</dbReference>
<keyword evidence="7" id="KW-0479">Metal-binding</keyword>
<evidence type="ECO:0000256" key="6">
    <source>
        <dbReference type="ARBA" id="ARBA00022722"/>
    </source>
</evidence>
<accession>A0A481Z5D3</accession>
<dbReference type="InterPro" id="IPR022892">
    <property type="entry name" value="RNaseHI"/>
</dbReference>
<comment type="catalytic activity">
    <reaction evidence="1">
        <text>Endonucleolytic cleavage to 5'-phosphomonoester.</text>
        <dbReference type="EC" id="3.1.26.4"/>
    </reaction>
</comment>
<organism evidence="12">
    <name type="scientific">Pithovirus LCPAC201</name>
    <dbReference type="NCBI Taxonomy" id="2506591"/>
    <lineage>
        <taxon>Viruses</taxon>
        <taxon>Pithoviruses</taxon>
    </lineage>
</organism>
<dbReference type="SUPFAM" id="SSF53098">
    <property type="entry name" value="Ribonuclease H-like"/>
    <property type="match status" value="1"/>
</dbReference>
<evidence type="ECO:0000256" key="2">
    <source>
        <dbReference type="ARBA" id="ARBA00001946"/>
    </source>
</evidence>
<evidence type="ECO:0000256" key="5">
    <source>
        <dbReference type="ARBA" id="ARBA00012180"/>
    </source>
</evidence>
<dbReference type="InterPro" id="IPR011320">
    <property type="entry name" value="RNase_H1_N"/>
</dbReference>
<dbReference type="EC" id="3.1.26.4" evidence="5"/>
<dbReference type="Gene3D" id="3.30.420.10">
    <property type="entry name" value="Ribonuclease H-like superfamily/Ribonuclease H"/>
    <property type="match status" value="1"/>
</dbReference>
<dbReference type="GO" id="GO:0046872">
    <property type="term" value="F:metal ion binding"/>
    <property type="evidence" value="ECO:0007669"/>
    <property type="project" value="UniProtKB-KW"/>
</dbReference>
<dbReference type="InterPro" id="IPR002156">
    <property type="entry name" value="RNaseH_domain"/>
</dbReference>
<evidence type="ECO:0000256" key="8">
    <source>
        <dbReference type="ARBA" id="ARBA00022759"/>
    </source>
</evidence>
<evidence type="ECO:0000256" key="4">
    <source>
        <dbReference type="ARBA" id="ARBA00011245"/>
    </source>
</evidence>
<evidence type="ECO:0000256" key="9">
    <source>
        <dbReference type="ARBA" id="ARBA00022801"/>
    </source>
</evidence>
<dbReference type="PROSITE" id="PS50879">
    <property type="entry name" value="RNASE_H_1"/>
    <property type="match status" value="1"/>
</dbReference>
<dbReference type="GO" id="GO:0043137">
    <property type="term" value="P:DNA replication, removal of RNA primer"/>
    <property type="evidence" value="ECO:0007669"/>
    <property type="project" value="TreeGrafter"/>
</dbReference>
<dbReference type="Pfam" id="PF01693">
    <property type="entry name" value="Cauli_VI"/>
    <property type="match status" value="1"/>
</dbReference>
<evidence type="ECO:0000256" key="3">
    <source>
        <dbReference type="ARBA" id="ARBA00005300"/>
    </source>
</evidence>
<keyword evidence="10" id="KW-0460">Magnesium</keyword>
<dbReference type="InterPro" id="IPR036397">
    <property type="entry name" value="RNaseH_sf"/>
</dbReference>
<evidence type="ECO:0000256" key="1">
    <source>
        <dbReference type="ARBA" id="ARBA00000077"/>
    </source>
</evidence>
<dbReference type="GO" id="GO:0004523">
    <property type="term" value="F:RNA-DNA hybrid ribonuclease activity"/>
    <property type="evidence" value="ECO:0007669"/>
    <property type="project" value="UniProtKB-EC"/>
</dbReference>
<sequence length="241" mass="27811">MNKVSAGKIRWYAVIRFDWSHIFHNKWWVVKPYVNKISKVKYKGFDTEQGAKVWMSSFNTISYIETERFQLKSPSPLKILPRTVPLSTPILISPKSKTRLDAYTDGSYLFKTSSGGWAYILVSHENQTIIHHKSGHLHGKSTNNRAELSAILNVIIDQPDSDLDIYSDSLYSIKAITTWSAKWKRNGWKTSKNLPVENRDLIEEITDLISSRSIQFYHVKAHNGDYFNEMVDKMARQAAKI</sequence>
<name>A0A481Z5D3_9VIRU</name>
<dbReference type="GO" id="GO:0003676">
    <property type="term" value="F:nucleic acid binding"/>
    <property type="evidence" value="ECO:0007669"/>
    <property type="project" value="InterPro"/>
</dbReference>
<dbReference type="PANTHER" id="PTHR10642:SF26">
    <property type="entry name" value="RIBONUCLEASE H1"/>
    <property type="match status" value="1"/>
</dbReference>
<gene>
    <name evidence="12" type="ORF">LCPAC201_00870</name>
</gene>
<dbReference type="InterPro" id="IPR012337">
    <property type="entry name" value="RNaseH-like_sf"/>
</dbReference>
<keyword evidence="8" id="KW-0255">Endonuclease</keyword>
<comment type="subunit">
    <text evidence="4">Monomer.</text>
</comment>
<dbReference type="InterPro" id="IPR050092">
    <property type="entry name" value="RNase_H"/>
</dbReference>
<evidence type="ECO:0000259" key="11">
    <source>
        <dbReference type="PROSITE" id="PS50879"/>
    </source>
</evidence>
<comment type="similarity">
    <text evidence="3">Belongs to the RNase H family.</text>
</comment>
<dbReference type="CDD" id="cd09278">
    <property type="entry name" value="RNase_HI_prokaryote_like"/>
    <property type="match status" value="1"/>
</dbReference>
<protein>
    <recommendedName>
        <fullName evidence="5">ribonuclease H</fullName>
        <ecNumber evidence="5">3.1.26.4</ecNumber>
    </recommendedName>
</protein>
<evidence type="ECO:0000256" key="7">
    <source>
        <dbReference type="ARBA" id="ARBA00022723"/>
    </source>
</evidence>
<proteinExistence type="inferred from homology"/>
<dbReference type="PANTHER" id="PTHR10642">
    <property type="entry name" value="RIBONUCLEASE H1"/>
    <property type="match status" value="1"/>
</dbReference>
<evidence type="ECO:0000256" key="10">
    <source>
        <dbReference type="ARBA" id="ARBA00022842"/>
    </source>
</evidence>
<keyword evidence="9" id="KW-0378">Hydrolase</keyword>
<evidence type="ECO:0000313" key="12">
    <source>
        <dbReference type="EMBL" id="QBK90786.1"/>
    </source>
</evidence>